<sequence>MDVLNSINGEFLKMKVVREEILISFDEIKSKIESLAKVYIEITSRHKNNECIIGLDSLYFQNELIKLEYKNLKEPFAFINNRIYCEYYKLYHAIRSYIKDEFHPSFIAVNCNTDSTFPVYKSLNPLNIYDFSLVSKLYSNIFDMLKKIIAQLGDEENEKLIDQEHMKMGLNIDNVLHSRAYLRTIKHEKTKMFALYLKTFQRHHLKYLTRLQTKIKLVLDIIHDDIGLITNKNVGELEIRDSKFDSTEEQVNIVINEIVSIISNE</sequence>
<evidence type="ECO:0000313" key="1">
    <source>
        <dbReference type="EMBL" id="QHS97002.1"/>
    </source>
</evidence>
<organism evidence="1">
    <name type="scientific">viral metagenome</name>
    <dbReference type="NCBI Taxonomy" id="1070528"/>
    <lineage>
        <taxon>unclassified sequences</taxon>
        <taxon>metagenomes</taxon>
        <taxon>organismal metagenomes</taxon>
    </lineage>
</organism>
<name>A0A6C0BY50_9ZZZZ</name>
<proteinExistence type="predicted"/>
<dbReference type="AlphaFoldDB" id="A0A6C0BY50"/>
<dbReference type="EMBL" id="MN739283">
    <property type="protein sequence ID" value="QHS97002.1"/>
    <property type="molecule type" value="Genomic_DNA"/>
</dbReference>
<reference evidence="1" key="1">
    <citation type="journal article" date="2020" name="Nature">
        <title>Giant virus diversity and host interactions through global metagenomics.</title>
        <authorList>
            <person name="Schulz F."/>
            <person name="Roux S."/>
            <person name="Paez-Espino D."/>
            <person name="Jungbluth S."/>
            <person name="Walsh D.A."/>
            <person name="Denef V.J."/>
            <person name="McMahon K.D."/>
            <person name="Konstantinidis K.T."/>
            <person name="Eloe-Fadrosh E.A."/>
            <person name="Kyrpides N.C."/>
            <person name="Woyke T."/>
        </authorList>
    </citation>
    <scope>NUCLEOTIDE SEQUENCE</scope>
    <source>
        <strain evidence="1">GVMAG-M-3300020166-5</strain>
    </source>
</reference>
<accession>A0A6C0BY50</accession>
<protein>
    <submittedName>
        <fullName evidence="1">Uncharacterized protein</fullName>
    </submittedName>
</protein>